<dbReference type="GeneID" id="22575367"/>
<proteinExistence type="predicted"/>
<reference evidence="1 2" key="1">
    <citation type="journal article" date="2015" name="Sci. Rep.">
        <title>The genome of Leishmania panamensis: insights into genomics of the L. (Viannia) subgenus.</title>
        <authorList>
            <person name="Llanes A."/>
            <person name="Restrepo C.M."/>
            <person name="Vecchio G.D."/>
            <person name="Anguizola F.J."/>
            <person name="Lleonart R."/>
        </authorList>
    </citation>
    <scope>NUCLEOTIDE SEQUENCE [LARGE SCALE GENOMIC DNA]</scope>
    <source>
        <strain evidence="1 2">MHOM/PA/94/PSC-1</strain>
    </source>
</reference>
<dbReference type="PANTHER" id="PTHR11667:SF27">
    <property type="entry name" value="ADENYLATE KINASE"/>
    <property type="match status" value="1"/>
</dbReference>
<dbReference type="VEuPathDB" id="TriTrypDB:LPMP_231620"/>
<dbReference type="EMBL" id="CP009392">
    <property type="protein sequence ID" value="AIN98611.1"/>
    <property type="molecule type" value="Genomic_DNA"/>
</dbReference>
<dbReference type="AlphaFoldDB" id="A0A088SAD4"/>
<gene>
    <name evidence="1" type="ORF">LPMP_231620</name>
</gene>
<dbReference type="Gene3D" id="3.40.50.300">
    <property type="entry name" value="P-loop containing nucleotide triphosphate hydrolases"/>
    <property type="match status" value="1"/>
</dbReference>
<keyword evidence="1" id="KW-0378">Hydrolase</keyword>
<sequence length="275" mass="29137">MASAAYYKKQQAQQHLANSEVQSITETLVAAVAQSRTRSPLRALLQTLDRMEGEGAESTPAAATTAPPLVTPCLILLAGLPGCGKSVQASHIAAFLGGVPCAVPSLVQDALNGGRLPGSKDVYVPQSLQVELRAAKKALAQHVASLPPDLVVRLIVNRMQYETRQRQAAAGTGFTPGEQLPSSKVFFVLDGYPSTIAEALALEAAAGQEISVVITLRCSTDCLQARHRSPVPPACHASLSIFEEYWSAQHKLRVVDGAQSIAAVTRRVLAVLQEE</sequence>
<evidence type="ECO:0000313" key="2">
    <source>
        <dbReference type="Proteomes" id="UP000063063"/>
    </source>
</evidence>
<evidence type="ECO:0000313" key="1">
    <source>
        <dbReference type="EMBL" id="AIN98611.1"/>
    </source>
</evidence>
<name>A0A088SAD4_LEIPA</name>
<protein>
    <submittedName>
        <fullName evidence="1">Nucleoside triphosphate hydrolase, putative</fullName>
    </submittedName>
</protein>
<dbReference type="OrthoDB" id="267121at2759"/>
<accession>A0A088SAD4</accession>
<organism evidence="1 2">
    <name type="scientific">Leishmania panamensis</name>
    <dbReference type="NCBI Taxonomy" id="5679"/>
    <lineage>
        <taxon>Eukaryota</taxon>
        <taxon>Discoba</taxon>
        <taxon>Euglenozoa</taxon>
        <taxon>Kinetoplastea</taxon>
        <taxon>Metakinetoplastina</taxon>
        <taxon>Trypanosomatida</taxon>
        <taxon>Trypanosomatidae</taxon>
        <taxon>Leishmaniinae</taxon>
        <taxon>Leishmania</taxon>
        <taxon>Leishmania guyanensis species complex</taxon>
    </lineage>
</organism>
<dbReference type="KEGG" id="lpan:LPMP_231620"/>
<dbReference type="Proteomes" id="UP000063063">
    <property type="component" value="Chromosome 23"/>
</dbReference>
<keyword evidence="2" id="KW-1185">Reference proteome</keyword>
<dbReference type="eggNOG" id="ENOG502SHTZ">
    <property type="taxonomic scope" value="Eukaryota"/>
</dbReference>
<dbReference type="RefSeq" id="XP_010699318.1">
    <property type="nucleotide sequence ID" value="XM_010701016.1"/>
</dbReference>
<dbReference type="SUPFAM" id="SSF52540">
    <property type="entry name" value="P-loop containing nucleoside triphosphate hydrolases"/>
    <property type="match status" value="1"/>
</dbReference>
<dbReference type="InterPro" id="IPR027417">
    <property type="entry name" value="P-loop_NTPase"/>
</dbReference>
<dbReference type="PANTHER" id="PTHR11667">
    <property type="match status" value="1"/>
</dbReference>
<dbReference type="VEuPathDB" id="TriTrypDB:LPAL13_230024200"/>